<dbReference type="GO" id="GO:0005634">
    <property type="term" value="C:nucleus"/>
    <property type="evidence" value="ECO:0007669"/>
    <property type="project" value="TreeGrafter"/>
</dbReference>
<protein>
    <recommendedName>
        <fullName evidence="1">Serine/threonine specific protein phosphatases domain-containing protein</fullName>
    </recommendedName>
</protein>
<sequence>MTHTSIPNGVLNAIERLGRQFLWQKDANSRGLHYIGWKDLCQPMNLKGLGFYCLNRWKGALCTRVVWDLLQKVDSLLYKVLMAKYGMNLWSRNGNQIDVLQDAWILDRNIAKWPTFVDIGKVESMKIGHLLDSSLRRKLAESSRCLWGCNEDETLDHCTSQCSKLKLVFEILWKWGFVMPIVPSWGINGGTLEDNGDQERLLQELSNLDAGMEVLGGSEVEKFLEKITEGNAQVQSSRGKHVDTDCNDFTMAAERMSGVCKNVSIGDISLQQPVLKPGSSRPVKKESDEIRDAANVWKKSMPVMLSLYDDVRSFLREDGMVKLDLNKARGNIQKLDRALAGCLARRRLPFWVVQNELHRKWGHLGLMQITPMGSDCFLCWFVEKEARDNVMIGGPWYIAGQIIRVEQWVGHKAEVCKETYVQSRQQDKKDNEMQNLLGSTEAGVKMDSGLVHSGIVKPNAEASSSHDSYSAVNTDQGEWTIVTRRRRPINARAGVRSQKYAPTMFTKSIWREVNKSQKEVKISDVANSTSGSSQPLVQQEVDEVLGNLQSKEKLVTRRGNEDEVRCSSAQESTEAFGASAKRVITSCDSYQAHLFSCSFDFEISLSFASKIISFASLISAAKSASVPALIDEKILCMHGGLSPDLKNLDQIHNDIEGWGENDRGVSYTFGPDKVGEFLPKHDLDLICRAHKNVIERAQSLEVNIPIPFSSAHGFEVAVEFKPVEHPIEPFNHDQPV</sequence>
<dbReference type="GO" id="GO:0005737">
    <property type="term" value="C:cytoplasm"/>
    <property type="evidence" value="ECO:0007669"/>
    <property type="project" value="TreeGrafter"/>
</dbReference>
<name>A0A8T3C603_DENNO</name>
<dbReference type="PANTHER" id="PTHR11668">
    <property type="entry name" value="SERINE/THREONINE PROTEIN PHOSPHATASE"/>
    <property type="match status" value="1"/>
</dbReference>
<dbReference type="InterPro" id="IPR004843">
    <property type="entry name" value="Calcineurin-like_PHP"/>
</dbReference>
<dbReference type="SMART" id="SM00156">
    <property type="entry name" value="PP2Ac"/>
    <property type="match status" value="1"/>
</dbReference>
<dbReference type="GO" id="GO:0004722">
    <property type="term" value="F:protein serine/threonine phosphatase activity"/>
    <property type="evidence" value="ECO:0007669"/>
    <property type="project" value="TreeGrafter"/>
</dbReference>
<dbReference type="PRINTS" id="PR00114">
    <property type="entry name" value="STPHPHTASE"/>
</dbReference>
<evidence type="ECO:0000259" key="1">
    <source>
        <dbReference type="SMART" id="SM00156"/>
    </source>
</evidence>
<dbReference type="InterPro" id="IPR050341">
    <property type="entry name" value="PP1_catalytic_subunit"/>
</dbReference>
<reference evidence="2" key="1">
    <citation type="journal article" date="2022" name="Front. Genet.">
        <title>Chromosome-Scale Assembly of the Dendrobium nobile Genome Provides Insights Into the Molecular Mechanism of the Biosynthesis of the Medicinal Active Ingredient of Dendrobium.</title>
        <authorList>
            <person name="Xu Q."/>
            <person name="Niu S.-C."/>
            <person name="Li K.-L."/>
            <person name="Zheng P.-J."/>
            <person name="Zhang X.-J."/>
            <person name="Jia Y."/>
            <person name="Liu Y."/>
            <person name="Niu Y.-X."/>
            <person name="Yu L.-H."/>
            <person name="Chen D.-F."/>
            <person name="Zhang G.-Q."/>
        </authorList>
    </citation>
    <scope>NUCLEOTIDE SEQUENCE</scope>
    <source>
        <tissue evidence="2">Leaf</tissue>
    </source>
</reference>
<comment type="caution">
    <text evidence="2">The sequence shown here is derived from an EMBL/GenBank/DDBJ whole genome shotgun (WGS) entry which is preliminary data.</text>
</comment>
<organism evidence="2 3">
    <name type="scientific">Dendrobium nobile</name>
    <name type="common">Orchid</name>
    <dbReference type="NCBI Taxonomy" id="94219"/>
    <lineage>
        <taxon>Eukaryota</taxon>
        <taxon>Viridiplantae</taxon>
        <taxon>Streptophyta</taxon>
        <taxon>Embryophyta</taxon>
        <taxon>Tracheophyta</taxon>
        <taxon>Spermatophyta</taxon>
        <taxon>Magnoliopsida</taxon>
        <taxon>Liliopsida</taxon>
        <taxon>Asparagales</taxon>
        <taxon>Orchidaceae</taxon>
        <taxon>Epidendroideae</taxon>
        <taxon>Malaxideae</taxon>
        <taxon>Dendrobiinae</taxon>
        <taxon>Dendrobium</taxon>
    </lineage>
</organism>
<accession>A0A8T3C603</accession>
<dbReference type="Pfam" id="PF00149">
    <property type="entry name" value="Metallophos"/>
    <property type="match status" value="1"/>
</dbReference>
<dbReference type="Pfam" id="PF14111">
    <property type="entry name" value="DUF4283"/>
    <property type="match status" value="1"/>
</dbReference>
<dbReference type="EMBL" id="JAGYWB010000002">
    <property type="protein sequence ID" value="KAI0529203.1"/>
    <property type="molecule type" value="Genomic_DNA"/>
</dbReference>
<evidence type="ECO:0000313" key="2">
    <source>
        <dbReference type="EMBL" id="KAI0529203.1"/>
    </source>
</evidence>
<dbReference type="InterPro" id="IPR006186">
    <property type="entry name" value="Ser/Thr-sp_prot-phosphatase"/>
</dbReference>
<evidence type="ECO:0000313" key="3">
    <source>
        <dbReference type="Proteomes" id="UP000829196"/>
    </source>
</evidence>
<dbReference type="Gene3D" id="3.60.21.10">
    <property type="match status" value="1"/>
</dbReference>
<feature type="domain" description="Serine/threonine specific protein phosphatases" evidence="1">
    <location>
        <begin position="513"/>
        <end position="721"/>
    </location>
</feature>
<dbReference type="SUPFAM" id="SSF56300">
    <property type="entry name" value="Metallo-dependent phosphatases"/>
    <property type="match status" value="1"/>
</dbReference>
<dbReference type="PANTHER" id="PTHR11668:SF504">
    <property type="entry name" value="SERINE_THREONINE-PROTEIN PHOSPHATASE PP1 ISOZYME 6"/>
    <property type="match status" value="1"/>
</dbReference>
<dbReference type="InterPro" id="IPR025558">
    <property type="entry name" value="DUF4283"/>
</dbReference>
<proteinExistence type="predicted"/>
<dbReference type="Proteomes" id="UP000829196">
    <property type="component" value="Unassembled WGS sequence"/>
</dbReference>
<dbReference type="SMR" id="A0A8T3C603"/>
<dbReference type="AlphaFoldDB" id="A0A8T3C603"/>
<dbReference type="InterPro" id="IPR029052">
    <property type="entry name" value="Metallo-depent_PP-like"/>
</dbReference>
<keyword evidence="3" id="KW-1185">Reference proteome</keyword>
<gene>
    <name evidence="2" type="ORF">KFK09_001750</name>
</gene>